<dbReference type="FunFam" id="3.30.160.60:FF:000188">
    <property type="entry name" value="Zinc finger protein 787"/>
    <property type="match status" value="1"/>
</dbReference>
<comment type="subcellular location">
    <subcellularLocation>
        <location evidence="1">Nucleus</location>
    </subcellularLocation>
</comment>
<keyword evidence="5 10" id="KW-0863">Zinc-finger</keyword>
<dbReference type="GO" id="GO:0003677">
    <property type="term" value="F:DNA binding"/>
    <property type="evidence" value="ECO:0007669"/>
    <property type="project" value="UniProtKB-KW"/>
</dbReference>
<dbReference type="PROSITE" id="PS50157">
    <property type="entry name" value="ZINC_FINGER_C2H2_2"/>
    <property type="match status" value="4"/>
</dbReference>
<evidence type="ECO:0000256" key="1">
    <source>
        <dbReference type="ARBA" id="ARBA00004123"/>
    </source>
</evidence>
<keyword evidence="8" id="KW-0804">Transcription</keyword>
<evidence type="ECO:0000256" key="10">
    <source>
        <dbReference type="PROSITE-ProRule" id="PRU00042"/>
    </source>
</evidence>
<dbReference type="Gene3D" id="3.30.160.60">
    <property type="entry name" value="Classic Zinc Finger"/>
    <property type="match status" value="2"/>
</dbReference>
<evidence type="ECO:0000256" key="7">
    <source>
        <dbReference type="ARBA" id="ARBA00023125"/>
    </source>
</evidence>
<organism evidence="12 13">
    <name type="scientific">Pristionchus mayeri</name>
    <dbReference type="NCBI Taxonomy" id="1317129"/>
    <lineage>
        <taxon>Eukaryota</taxon>
        <taxon>Metazoa</taxon>
        <taxon>Ecdysozoa</taxon>
        <taxon>Nematoda</taxon>
        <taxon>Chromadorea</taxon>
        <taxon>Rhabditida</taxon>
        <taxon>Rhabditina</taxon>
        <taxon>Diplogasteromorpha</taxon>
        <taxon>Diplogasteroidea</taxon>
        <taxon>Neodiplogasteridae</taxon>
        <taxon>Pristionchus</taxon>
    </lineage>
</organism>
<sequence>QTYATWTCSVNDDEKRPFKCNECGKTFARSHHLSGHLQTHLDDSNPRKITFPCNKCDKMCTDKPGLIRHTQTHEKDVEGQFPHKCEQCGKRFTTNAILNNHKNLHLGEFAHLLQNFCCISDDSDPRKKKYPCCKCGKIFTDSNGLSNHM</sequence>
<comment type="caution">
    <text evidence="12">The sequence shown here is derived from an EMBL/GenBank/DDBJ whole genome shotgun (WGS) entry which is preliminary data.</text>
</comment>
<dbReference type="PROSITE" id="PS00028">
    <property type="entry name" value="ZINC_FINGER_C2H2_1"/>
    <property type="match status" value="3"/>
</dbReference>
<feature type="domain" description="C2H2-type" evidence="11">
    <location>
        <begin position="18"/>
        <end position="45"/>
    </location>
</feature>
<feature type="domain" description="C2H2-type" evidence="11">
    <location>
        <begin position="83"/>
        <end position="110"/>
    </location>
</feature>
<reference evidence="13" key="1">
    <citation type="submission" date="2022-10" db="EMBL/GenBank/DDBJ databases">
        <title>Genome assembly of Pristionchus species.</title>
        <authorList>
            <person name="Yoshida K."/>
            <person name="Sommer R.J."/>
        </authorList>
    </citation>
    <scope>NUCLEOTIDE SEQUENCE [LARGE SCALE GENOMIC DNA]</scope>
    <source>
        <strain evidence="13">RS5460</strain>
    </source>
</reference>
<proteinExistence type="inferred from homology"/>
<dbReference type="Pfam" id="PF00096">
    <property type="entry name" value="zf-C2H2"/>
    <property type="match status" value="4"/>
</dbReference>
<evidence type="ECO:0000256" key="3">
    <source>
        <dbReference type="ARBA" id="ARBA00022723"/>
    </source>
</evidence>
<keyword evidence="6" id="KW-0862">Zinc</keyword>
<dbReference type="AlphaFoldDB" id="A0AAN4ZHF8"/>
<comment type="similarity">
    <text evidence="2">Belongs to the krueppel C2H2-type zinc-finger protein family.</text>
</comment>
<dbReference type="SMART" id="SM00355">
    <property type="entry name" value="ZnF_C2H2"/>
    <property type="match status" value="4"/>
</dbReference>
<keyword evidence="4" id="KW-0677">Repeat</keyword>
<keyword evidence="7" id="KW-0238">DNA-binding</keyword>
<feature type="domain" description="C2H2-type" evidence="11">
    <location>
        <begin position="51"/>
        <end position="78"/>
    </location>
</feature>
<dbReference type="PANTHER" id="PTHR16515:SF49">
    <property type="entry name" value="GASTRULA ZINC FINGER PROTEIN XLCGF49.1-LIKE-RELATED"/>
    <property type="match status" value="1"/>
</dbReference>
<dbReference type="GO" id="GO:0010468">
    <property type="term" value="P:regulation of gene expression"/>
    <property type="evidence" value="ECO:0007669"/>
    <property type="project" value="TreeGrafter"/>
</dbReference>
<dbReference type="GO" id="GO:0008270">
    <property type="term" value="F:zinc ion binding"/>
    <property type="evidence" value="ECO:0007669"/>
    <property type="project" value="UniProtKB-KW"/>
</dbReference>
<keyword evidence="3" id="KW-0479">Metal-binding</keyword>
<dbReference type="FunFam" id="3.30.160.60:FF:000100">
    <property type="entry name" value="Zinc finger 45-like"/>
    <property type="match status" value="1"/>
</dbReference>
<evidence type="ECO:0000256" key="5">
    <source>
        <dbReference type="ARBA" id="ARBA00022771"/>
    </source>
</evidence>
<dbReference type="GO" id="GO:0005634">
    <property type="term" value="C:nucleus"/>
    <property type="evidence" value="ECO:0007669"/>
    <property type="project" value="UniProtKB-SubCell"/>
</dbReference>
<evidence type="ECO:0000256" key="2">
    <source>
        <dbReference type="ARBA" id="ARBA00006991"/>
    </source>
</evidence>
<gene>
    <name evidence="12" type="ORF">PMAYCL1PPCAC_09689</name>
</gene>
<feature type="domain" description="C2H2-type" evidence="11">
    <location>
        <begin position="130"/>
        <end position="149"/>
    </location>
</feature>
<feature type="non-terminal residue" evidence="12">
    <location>
        <position position="1"/>
    </location>
</feature>
<name>A0AAN4ZHF8_9BILA</name>
<evidence type="ECO:0000256" key="6">
    <source>
        <dbReference type="ARBA" id="ARBA00022833"/>
    </source>
</evidence>
<dbReference type="EMBL" id="BTRK01000002">
    <property type="protein sequence ID" value="GMR39494.1"/>
    <property type="molecule type" value="Genomic_DNA"/>
</dbReference>
<protein>
    <recommendedName>
        <fullName evidence="11">C2H2-type domain-containing protein</fullName>
    </recommendedName>
</protein>
<evidence type="ECO:0000259" key="11">
    <source>
        <dbReference type="PROSITE" id="PS50157"/>
    </source>
</evidence>
<dbReference type="PANTHER" id="PTHR16515">
    <property type="entry name" value="PR DOMAIN ZINC FINGER PROTEIN"/>
    <property type="match status" value="1"/>
</dbReference>
<evidence type="ECO:0000256" key="9">
    <source>
        <dbReference type="ARBA" id="ARBA00023242"/>
    </source>
</evidence>
<dbReference type="Proteomes" id="UP001328107">
    <property type="component" value="Unassembled WGS sequence"/>
</dbReference>
<evidence type="ECO:0000256" key="8">
    <source>
        <dbReference type="ARBA" id="ARBA00023163"/>
    </source>
</evidence>
<dbReference type="InterPro" id="IPR013087">
    <property type="entry name" value="Znf_C2H2_type"/>
</dbReference>
<dbReference type="SUPFAM" id="SSF57667">
    <property type="entry name" value="beta-beta-alpha zinc fingers"/>
    <property type="match status" value="2"/>
</dbReference>
<keyword evidence="13" id="KW-1185">Reference proteome</keyword>
<evidence type="ECO:0000256" key="4">
    <source>
        <dbReference type="ARBA" id="ARBA00022737"/>
    </source>
</evidence>
<dbReference type="InterPro" id="IPR036236">
    <property type="entry name" value="Znf_C2H2_sf"/>
</dbReference>
<accession>A0AAN4ZHF8</accession>
<evidence type="ECO:0000313" key="13">
    <source>
        <dbReference type="Proteomes" id="UP001328107"/>
    </source>
</evidence>
<dbReference type="InterPro" id="IPR050331">
    <property type="entry name" value="Zinc_finger"/>
</dbReference>
<keyword evidence="9" id="KW-0539">Nucleus</keyword>
<feature type="non-terminal residue" evidence="12">
    <location>
        <position position="149"/>
    </location>
</feature>
<evidence type="ECO:0000313" key="12">
    <source>
        <dbReference type="EMBL" id="GMR39494.1"/>
    </source>
</evidence>